<gene>
    <name evidence="1" type="ORF">E4K64_19150</name>
</gene>
<name>A0A4Y9P177_9BRAD</name>
<comment type="caution">
    <text evidence="1">The sequence shown here is derived from an EMBL/GenBank/DDBJ whole genome shotgun (WGS) entry which is preliminary data.</text>
</comment>
<protein>
    <submittedName>
        <fullName evidence="1">Uncharacterized protein</fullName>
    </submittedName>
</protein>
<dbReference type="EMBL" id="SPQS01000010">
    <property type="protein sequence ID" value="TFV74111.1"/>
    <property type="molecule type" value="Genomic_DNA"/>
</dbReference>
<evidence type="ECO:0000313" key="1">
    <source>
        <dbReference type="EMBL" id="TFV74111.1"/>
    </source>
</evidence>
<dbReference type="AlphaFoldDB" id="A0A4Y9P177"/>
<evidence type="ECO:0000313" key="2">
    <source>
        <dbReference type="Proteomes" id="UP000297700"/>
    </source>
</evidence>
<reference evidence="1 2" key="1">
    <citation type="submission" date="2019-03" db="EMBL/GenBank/DDBJ databases">
        <title>Bradyrhizobium strains diversity.</title>
        <authorList>
            <person name="Urquiaga M.C.O."/>
            <person name="Hungria M."/>
            <person name="Delamuta J.R.M."/>
            <person name="Klepa M.S."/>
        </authorList>
    </citation>
    <scope>NUCLEOTIDE SEQUENCE [LARGE SCALE GENOMIC DNA]</scope>
    <source>
        <strain evidence="1 2">CNPSo 3426</strain>
    </source>
</reference>
<organism evidence="1 2">
    <name type="scientific">Bradyrhizobium frederickii</name>
    <dbReference type="NCBI Taxonomy" id="2560054"/>
    <lineage>
        <taxon>Bacteria</taxon>
        <taxon>Pseudomonadati</taxon>
        <taxon>Pseudomonadota</taxon>
        <taxon>Alphaproteobacteria</taxon>
        <taxon>Hyphomicrobiales</taxon>
        <taxon>Nitrobacteraceae</taxon>
        <taxon>Bradyrhizobium</taxon>
    </lineage>
</organism>
<dbReference type="RefSeq" id="WP_135164910.1">
    <property type="nucleotide sequence ID" value="NZ_SPQS01000010.1"/>
</dbReference>
<proteinExistence type="predicted"/>
<dbReference type="Proteomes" id="UP000297700">
    <property type="component" value="Unassembled WGS sequence"/>
</dbReference>
<accession>A0A4Y9P177</accession>
<sequence>MMFQLLGDWPVNGGAMLVPNGTVIDGTPTVGAGGSGYAVGDAVTFPNRVVLTVEAVTKGAVTAWKVATPGSVSSGVYAKPIAQVSTSGAGSGATAIDPQWNGIRLPMPMPLTARCLDQPAYDAMVSLYAPQGDQCARLIQYDPSNVKPKGA</sequence>